<comment type="caution">
    <text evidence="4">The sequence shown here is derived from an EMBL/GenBank/DDBJ whole genome shotgun (WGS) entry which is preliminary data.</text>
</comment>
<proteinExistence type="predicted"/>
<dbReference type="CDD" id="cd01949">
    <property type="entry name" value="GGDEF"/>
    <property type="match status" value="1"/>
</dbReference>
<keyword evidence="5" id="KW-1185">Reference proteome</keyword>
<dbReference type="Gene3D" id="3.30.70.270">
    <property type="match status" value="1"/>
</dbReference>
<evidence type="ECO:0000259" key="3">
    <source>
        <dbReference type="PROSITE" id="PS50887"/>
    </source>
</evidence>
<dbReference type="Pfam" id="PF05228">
    <property type="entry name" value="CHASE4"/>
    <property type="match status" value="1"/>
</dbReference>
<dbReference type="SMART" id="SM00052">
    <property type="entry name" value="EAL"/>
    <property type="match status" value="1"/>
</dbReference>
<dbReference type="PROSITE" id="PS50887">
    <property type="entry name" value="GGDEF"/>
    <property type="match status" value="1"/>
</dbReference>
<dbReference type="SMART" id="SM00267">
    <property type="entry name" value="GGDEF"/>
    <property type="match status" value="1"/>
</dbReference>
<dbReference type="InterPro" id="IPR043128">
    <property type="entry name" value="Rev_trsase/Diguanyl_cyclase"/>
</dbReference>
<dbReference type="InterPro" id="IPR001633">
    <property type="entry name" value="EAL_dom"/>
</dbReference>
<evidence type="ECO:0000259" key="2">
    <source>
        <dbReference type="PROSITE" id="PS50883"/>
    </source>
</evidence>
<dbReference type="PROSITE" id="PS50883">
    <property type="entry name" value="EAL"/>
    <property type="match status" value="1"/>
</dbReference>
<dbReference type="PANTHER" id="PTHR44757">
    <property type="entry name" value="DIGUANYLATE CYCLASE DGCP"/>
    <property type="match status" value="1"/>
</dbReference>
<organism evidence="4 5">
    <name type="scientific">Allosphingosinicella deserti</name>
    <dbReference type="NCBI Taxonomy" id="2116704"/>
    <lineage>
        <taxon>Bacteria</taxon>
        <taxon>Pseudomonadati</taxon>
        <taxon>Pseudomonadota</taxon>
        <taxon>Alphaproteobacteria</taxon>
        <taxon>Sphingomonadales</taxon>
        <taxon>Sphingomonadaceae</taxon>
        <taxon>Allosphingosinicella</taxon>
    </lineage>
</organism>
<keyword evidence="1" id="KW-1133">Transmembrane helix</keyword>
<dbReference type="RefSeq" id="WP_106511228.1">
    <property type="nucleotide sequence ID" value="NZ_PXYI01000001.1"/>
</dbReference>
<dbReference type="SUPFAM" id="SSF141868">
    <property type="entry name" value="EAL domain-like"/>
    <property type="match status" value="1"/>
</dbReference>
<feature type="domain" description="GGDEF" evidence="3">
    <location>
        <begin position="335"/>
        <end position="468"/>
    </location>
</feature>
<dbReference type="Proteomes" id="UP000241167">
    <property type="component" value="Unassembled WGS sequence"/>
</dbReference>
<dbReference type="SUPFAM" id="SSF55073">
    <property type="entry name" value="Nucleotide cyclase"/>
    <property type="match status" value="1"/>
</dbReference>
<gene>
    <name evidence="4" type="ORF">C7I55_02170</name>
</gene>
<dbReference type="NCBIfam" id="TIGR00254">
    <property type="entry name" value="GGDEF"/>
    <property type="match status" value="1"/>
</dbReference>
<dbReference type="InterPro" id="IPR000160">
    <property type="entry name" value="GGDEF_dom"/>
</dbReference>
<dbReference type="Gene3D" id="3.20.20.450">
    <property type="entry name" value="EAL domain"/>
    <property type="match status" value="1"/>
</dbReference>
<accession>A0A2P7QZ16</accession>
<dbReference type="InterPro" id="IPR007892">
    <property type="entry name" value="CHASE4"/>
</dbReference>
<dbReference type="AlphaFoldDB" id="A0A2P7QZ16"/>
<dbReference type="PANTHER" id="PTHR44757:SF2">
    <property type="entry name" value="BIOFILM ARCHITECTURE MAINTENANCE PROTEIN MBAA"/>
    <property type="match status" value="1"/>
</dbReference>
<dbReference type="InterPro" id="IPR035919">
    <property type="entry name" value="EAL_sf"/>
</dbReference>
<dbReference type="OrthoDB" id="9814202at2"/>
<keyword evidence="1" id="KW-0812">Transmembrane</keyword>
<sequence length="732" mass="79519">MAGSLIEDRRHLLLTKVVLPAAAAMIALALLVGAVLSMSAAGSDEAAVARQTRLAKIGLRQGWADIRKTQEASTNWDDAAEKSIATPLDAEWMDQNLGVWFYTYYKYDHAYLLDHAGRPLYAMVDGKRHAPEAFSAVSQAVLPFAADLHRRLKRGDTAAPPGELTPSASGLTRIHGRPAIVSVKPILSETGEVALAPGAERLHVIVRYMDGSFLQTLSSIYGIDAASFSTVRSSDASLQLRDTRGNIVGYIQWTAFRPGRQVADRMVPVLAVALLLVGAVLLWLLSRVLRSRLELEASRAQAQHLAFHDPLTALPNRALFEDRLSHALVEARQGGSVAIMLLDLDRFKNVNDTLGHLAGDALIKEFGRRLSALLAEGDTIARLGGDEFGILLTGAGARAEIEILCARVLMAVHAPFPVLGSEAHVGVSIGVVFAPESGTDRTELLRKADIALYRAKEDGRDCFRVFEPDMDATVRLRSSIEDDLRRALDRGDELSVHYQPQISGAGHQIVGVEALARWTHPTRGAIAPEQFIPIAEATGQIRRLGAWVMREACIASRRWPDLVVSVNLSPVQFRSADLFETLTGIVRETGADARMIQLEVTEGILLDDDALVRTTLTQLRSVGFTIALDDFGTGYSSLSYLRRFEVDRIKIDRSFIQALGQTVDSAAIVSAVLSLGQAMGLAVTAEGVETAEQRRFLEAAGCSEMQGFLFAPAMPAEEIDTLLIRSRLTDAA</sequence>
<keyword evidence="1" id="KW-0472">Membrane</keyword>
<evidence type="ECO:0000256" key="1">
    <source>
        <dbReference type="SAM" id="Phobius"/>
    </source>
</evidence>
<dbReference type="InterPro" id="IPR052155">
    <property type="entry name" value="Biofilm_reg_signaling"/>
</dbReference>
<evidence type="ECO:0000313" key="5">
    <source>
        <dbReference type="Proteomes" id="UP000241167"/>
    </source>
</evidence>
<feature type="transmembrane region" description="Helical" evidence="1">
    <location>
        <begin position="12"/>
        <end position="36"/>
    </location>
</feature>
<feature type="domain" description="EAL" evidence="2">
    <location>
        <begin position="477"/>
        <end position="727"/>
    </location>
</feature>
<dbReference type="InterPro" id="IPR029787">
    <property type="entry name" value="Nucleotide_cyclase"/>
</dbReference>
<name>A0A2P7QZ16_9SPHN</name>
<dbReference type="Pfam" id="PF00563">
    <property type="entry name" value="EAL"/>
    <property type="match status" value="1"/>
</dbReference>
<evidence type="ECO:0000313" key="4">
    <source>
        <dbReference type="EMBL" id="PSJ43208.1"/>
    </source>
</evidence>
<dbReference type="EMBL" id="PXYI01000001">
    <property type="protein sequence ID" value="PSJ43208.1"/>
    <property type="molecule type" value="Genomic_DNA"/>
</dbReference>
<feature type="transmembrane region" description="Helical" evidence="1">
    <location>
        <begin position="266"/>
        <end position="285"/>
    </location>
</feature>
<protein>
    <submittedName>
        <fullName evidence="4">Bifunctional diguanylate cyclase/phosphodiesterase</fullName>
    </submittedName>
</protein>
<dbReference type="Pfam" id="PF00990">
    <property type="entry name" value="GGDEF"/>
    <property type="match status" value="1"/>
</dbReference>
<reference evidence="4 5" key="1">
    <citation type="submission" date="2018-03" db="EMBL/GenBank/DDBJ databases">
        <title>The draft genome of Sphingosinicella sp. GL-C-18.</title>
        <authorList>
            <person name="Liu L."/>
            <person name="Li L."/>
            <person name="Liang L."/>
            <person name="Zhang X."/>
            <person name="Wang T."/>
        </authorList>
    </citation>
    <scope>NUCLEOTIDE SEQUENCE [LARGE SCALE GENOMIC DNA]</scope>
    <source>
        <strain evidence="4 5">GL-C-18</strain>
    </source>
</reference>
<dbReference type="CDD" id="cd01948">
    <property type="entry name" value="EAL"/>
    <property type="match status" value="1"/>
</dbReference>